<dbReference type="InterPro" id="IPR029044">
    <property type="entry name" value="Nucleotide-diphossugar_trans"/>
</dbReference>
<evidence type="ECO:0000313" key="3">
    <source>
        <dbReference type="Proteomes" id="UP000215999"/>
    </source>
</evidence>
<dbReference type="Pfam" id="PF00535">
    <property type="entry name" value="Glycos_transf_2"/>
    <property type="match status" value="1"/>
</dbReference>
<name>A0ABX4G014_9GAMM</name>
<feature type="domain" description="Glycosyltransferase 2-like" evidence="1">
    <location>
        <begin position="8"/>
        <end position="105"/>
    </location>
</feature>
<reference evidence="2 3" key="1">
    <citation type="journal article" date="2016" name="Antonie Van Leeuwenhoek">
        <title>Photobacterium sanguinicancri sp. nov. isolated from marine animals.</title>
        <authorList>
            <person name="Gomez-Gil B."/>
            <person name="Roque A."/>
            <person name="Rotllant G."/>
            <person name="Romalde J.L."/>
            <person name="Doce A."/>
            <person name="Eggermont M."/>
            <person name="Defoirdt T."/>
        </authorList>
    </citation>
    <scope>NUCLEOTIDE SEQUENCE [LARGE SCALE GENOMIC DNA]</scope>
    <source>
        <strain evidence="2 3">CAIM 1827</strain>
    </source>
</reference>
<keyword evidence="2" id="KW-0808">Transferase</keyword>
<comment type="caution">
    <text evidence="2">The sequence shown here is derived from an EMBL/GenBank/DDBJ whole genome shotgun (WGS) entry which is preliminary data.</text>
</comment>
<evidence type="ECO:0000259" key="1">
    <source>
        <dbReference type="Pfam" id="PF00535"/>
    </source>
</evidence>
<evidence type="ECO:0000313" key="2">
    <source>
        <dbReference type="EMBL" id="OZS44424.1"/>
    </source>
</evidence>
<keyword evidence="3" id="KW-1185">Reference proteome</keyword>
<organism evidence="2 3">
    <name type="scientific">Photobacterium sanguinicancri</name>
    <dbReference type="NCBI Taxonomy" id="875932"/>
    <lineage>
        <taxon>Bacteria</taxon>
        <taxon>Pseudomonadati</taxon>
        <taxon>Pseudomonadota</taxon>
        <taxon>Gammaproteobacteria</taxon>
        <taxon>Vibrionales</taxon>
        <taxon>Vibrionaceae</taxon>
        <taxon>Photobacterium</taxon>
    </lineage>
</organism>
<dbReference type="RefSeq" id="WP_094956773.1">
    <property type="nucleotide sequence ID" value="NZ_NOIF01000038.1"/>
</dbReference>
<dbReference type="GO" id="GO:0016740">
    <property type="term" value="F:transferase activity"/>
    <property type="evidence" value="ECO:0007669"/>
    <property type="project" value="UniProtKB-KW"/>
</dbReference>
<gene>
    <name evidence="2" type="ORF">ASV53_08445</name>
</gene>
<dbReference type="PANTHER" id="PTHR43685">
    <property type="entry name" value="GLYCOSYLTRANSFERASE"/>
    <property type="match status" value="1"/>
</dbReference>
<accession>A0ABX4G014</accession>
<dbReference type="InterPro" id="IPR050834">
    <property type="entry name" value="Glycosyltransf_2"/>
</dbReference>
<proteinExistence type="predicted"/>
<dbReference type="Gene3D" id="3.90.550.10">
    <property type="entry name" value="Spore Coat Polysaccharide Biosynthesis Protein SpsA, Chain A"/>
    <property type="match status" value="1"/>
</dbReference>
<dbReference type="InterPro" id="IPR001173">
    <property type="entry name" value="Glyco_trans_2-like"/>
</dbReference>
<dbReference type="SUPFAM" id="SSF53448">
    <property type="entry name" value="Nucleotide-diphospho-sugar transferases"/>
    <property type="match status" value="1"/>
</dbReference>
<sequence length="308" mass="35401">MKDEIGVSVIIPNYNCLASLPRAIESVRSQNVTVEIIIIDDGSTDGSREWLKSQGDVKVIHTHRLGASGARNMAITHCQYDLIAFLDADDYWLEGKLQHQLTLHVLSPNIMFSFCDYYHVTEAGDLTYSCFQYWPRFKGFMKQKGHHIVEDKIFRHLFAENVVGTSTVVANKLAVMAVGGFDESLKSASDWDLWLKLARCGKVGIVNRPLCHYIFDREGAISRDHEKRLNAIRVILSRHRNAMKQYPRYLIAGYLRWITSIAECNREERIYWLSLSQEVFVCCLQPSRRHLRAMAGDALRIMMFKKAK</sequence>
<dbReference type="Proteomes" id="UP000215999">
    <property type="component" value="Unassembled WGS sequence"/>
</dbReference>
<dbReference type="PANTHER" id="PTHR43685:SF2">
    <property type="entry name" value="GLYCOSYLTRANSFERASE 2-LIKE DOMAIN-CONTAINING PROTEIN"/>
    <property type="match status" value="1"/>
</dbReference>
<protein>
    <submittedName>
        <fullName evidence="2">Glycosyl transferase</fullName>
    </submittedName>
</protein>
<dbReference type="EMBL" id="NOIF01000038">
    <property type="protein sequence ID" value="OZS44424.1"/>
    <property type="molecule type" value="Genomic_DNA"/>
</dbReference>